<evidence type="ECO:0000256" key="1">
    <source>
        <dbReference type="ARBA" id="ARBA00007806"/>
    </source>
</evidence>
<reference evidence="7 8" key="1">
    <citation type="submission" date="2021-05" db="EMBL/GenBank/DDBJ databases">
        <title>Comparative genomic studies on the polysaccharide-degrading batcterial strains of the Flammeovirga genus.</title>
        <authorList>
            <person name="Zewei F."/>
            <person name="Zheng Z."/>
            <person name="Yu L."/>
            <person name="Ruyue G."/>
            <person name="Yanhong M."/>
            <person name="Yuanyuan C."/>
            <person name="Jingyan G."/>
            <person name="Wenjun H."/>
        </authorList>
    </citation>
    <scope>NUCLEOTIDE SEQUENCE [LARGE SCALE GENOMIC DNA]</scope>
    <source>
        <strain evidence="7 8">NBRC:100898</strain>
    </source>
</reference>
<dbReference type="Pfam" id="PF01055">
    <property type="entry name" value="Glyco_hydro_31_2nd"/>
    <property type="match status" value="1"/>
</dbReference>
<dbReference type="KEGG" id="fya:KMW28_21840"/>
<dbReference type="PANTHER" id="PTHR43053">
    <property type="entry name" value="GLYCOSIDASE FAMILY 31"/>
    <property type="match status" value="1"/>
</dbReference>
<dbReference type="SUPFAM" id="SSF51011">
    <property type="entry name" value="Glycosyl hydrolase domain"/>
    <property type="match status" value="1"/>
</dbReference>
<feature type="domain" description="Glycoside hydrolase family 31 TIM barrel" evidence="5">
    <location>
        <begin position="157"/>
        <end position="319"/>
    </location>
</feature>
<dbReference type="InterPro" id="IPR000322">
    <property type="entry name" value="Glyco_hydro_31_TIM"/>
</dbReference>
<evidence type="ECO:0000313" key="7">
    <source>
        <dbReference type="EMBL" id="QWG05069.1"/>
    </source>
</evidence>
<dbReference type="GO" id="GO:0005975">
    <property type="term" value="P:carbohydrate metabolic process"/>
    <property type="evidence" value="ECO:0007669"/>
    <property type="project" value="InterPro"/>
</dbReference>
<protein>
    <submittedName>
        <fullName evidence="7">Glycoside hydrolase family 31 protein</fullName>
    </submittedName>
</protein>
<keyword evidence="2 4" id="KW-0378">Hydrolase</keyword>
<dbReference type="AlphaFoldDB" id="A0AAX1NBW0"/>
<evidence type="ECO:0000256" key="4">
    <source>
        <dbReference type="RuleBase" id="RU361185"/>
    </source>
</evidence>
<dbReference type="CDD" id="cd06592">
    <property type="entry name" value="GH31_NET37"/>
    <property type="match status" value="1"/>
</dbReference>
<dbReference type="InterPro" id="IPR048395">
    <property type="entry name" value="Glyco_hydro_31_C"/>
</dbReference>
<dbReference type="SUPFAM" id="SSF51445">
    <property type="entry name" value="(Trans)glycosidases"/>
    <property type="match status" value="1"/>
</dbReference>
<dbReference type="Gene3D" id="3.20.20.80">
    <property type="entry name" value="Glycosidases"/>
    <property type="match status" value="1"/>
</dbReference>
<dbReference type="InterPro" id="IPR050985">
    <property type="entry name" value="Alpha-glycosidase_related"/>
</dbReference>
<dbReference type="PANTHER" id="PTHR43053:SF4">
    <property type="entry name" value="MYOGENESIS-REGULATING GLYCOSIDASE"/>
    <property type="match status" value="1"/>
</dbReference>
<dbReference type="InterPro" id="IPR017853">
    <property type="entry name" value="GH"/>
</dbReference>
<dbReference type="Proteomes" id="UP000678679">
    <property type="component" value="Chromosome 2"/>
</dbReference>
<dbReference type="RefSeq" id="WP_205958110.1">
    <property type="nucleotide sequence ID" value="NZ_CP076133.1"/>
</dbReference>
<evidence type="ECO:0000259" key="6">
    <source>
        <dbReference type="Pfam" id="PF21365"/>
    </source>
</evidence>
<evidence type="ECO:0000313" key="8">
    <source>
        <dbReference type="Proteomes" id="UP000678679"/>
    </source>
</evidence>
<accession>A0AAX1NBW0</accession>
<dbReference type="Gene3D" id="2.60.40.1180">
    <property type="entry name" value="Golgi alpha-mannosidase II"/>
    <property type="match status" value="1"/>
</dbReference>
<sequence>MMCDYIKYYIRIFITLTLFTKTIALPAQNDKSITLQILDNEYWWGGLSSLGHQMPYSKATKLKIDLWGNNRGNQAQPLLISNKGRYIWSESPIQYEFHEGKINVKVREGNIYTGKEGDDLNSVYQYVSQRFFPSNGSIPDEILFTHPQYNTWIELTYHQNEKDILKYAQSIIDNGYPPGVLMIDDNWQEDYGNWNFSSRRFKDPKGLIDRLHLMGFKVMLWVCPFVSPDSEIFRQLAEDGLLILDPQKKQEILWANTKNKAAAIRWWNGFSACLDLSNPKAEAWMHQQLENLVENYSIDGFKFDAGDARFYKNNVVSYQEVSPNDHTTFFAKLGLNFPLNEYRASWKMAGLPLVQRLRDKRHSWEDLQKLIGDQLSQSAMGYAYTCPDMIGGGEYQSFKKIENIDQELIVRSAQVHALMPMMQFSVSPWRVLSDKNNQLCLEAAKLHQQMGAKMVMLAKRASKTGIPIVRPMEMVFPNAGYENIKDQFVLGDDVIVAPIIKKGQRKRKVILPKGKWMDEKGEKYNGEATIEIEVPLERLPYFSKIK</sequence>
<dbReference type="EMBL" id="CP076133">
    <property type="protein sequence ID" value="QWG05069.1"/>
    <property type="molecule type" value="Genomic_DNA"/>
</dbReference>
<evidence type="ECO:0000256" key="3">
    <source>
        <dbReference type="ARBA" id="ARBA00023295"/>
    </source>
</evidence>
<gene>
    <name evidence="7" type="ORF">KMW28_21840</name>
</gene>
<dbReference type="Pfam" id="PF21365">
    <property type="entry name" value="Glyco_hydro_31_3rd"/>
    <property type="match status" value="1"/>
</dbReference>
<evidence type="ECO:0000256" key="2">
    <source>
        <dbReference type="ARBA" id="ARBA00022801"/>
    </source>
</evidence>
<feature type="domain" description="Glycosyl hydrolase family 31 C-terminal" evidence="6">
    <location>
        <begin position="465"/>
        <end position="544"/>
    </location>
</feature>
<keyword evidence="8" id="KW-1185">Reference proteome</keyword>
<comment type="similarity">
    <text evidence="1 4">Belongs to the glycosyl hydrolase 31 family.</text>
</comment>
<organism evidence="7 8">
    <name type="scientific">Flammeovirga yaeyamensis</name>
    <dbReference type="NCBI Taxonomy" id="367791"/>
    <lineage>
        <taxon>Bacteria</taxon>
        <taxon>Pseudomonadati</taxon>
        <taxon>Bacteroidota</taxon>
        <taxon>Cytophagia</taxon>
        <taxon>Cytophagales</taxon>
        <taxon>Flammeovirgaceae</taxon>
        <taxon>Flammeovirga</taxon>
    </lineage>
</organism>
<name>A0AAX1NBW0_9BACT</name>
<dbReference type="GO" id="GO:0004553">
    <property type="term" value="F:hydrolase activity, hydrolyzing O-glycosyl compounds"/>
    <property type="evidence" value="ECO:0007669"/>
    <property type="project" value="InterPro"/>
</dbReference>
<keyword evidence="3 4" id="KW-0326">Glycosidase</keyword>
<proteinExistence type="inferred from homology"/>
<evidence type="ECO:0000259" key="5">
    <source>
        <dbReference type="Pfam" id="PF01055"/>
    </source>
</evidence>
<dbReference type="InterPro" id="IPR013780">
    <property type="entry name" value="Glyco_hydro_b"/>
</dbReference>